<comment type="caution">
    <text evidence="11">The sequence shown here is derived from an EMBL/GenBank/DDBJ whole genome shotgun (WGS) entry which is preliminary data.</text>
</comment>
<evidence type="ECO:0000256" key="7">
    <source>
        <dbReference type="ARBA" id="ARBA00023136"/>
    </source>
</evidence>
<dbReference type="SUPFAM" id="SSF161093">
    <property type="entry name" value="MgtE membrane domain-like"/>
    <property type="match status" value="1"/>
</dbReference>
<keyword evidence="6 9" id="KW-1133">Transmembrane helix</keyword>
<name>A0A329VML4_9GAMM</name>
<dbReference type="Gene3D" id="3.10.580.10">
    <property type="entry name" value="CBS-domain"/>
    <property type="match status" value="1"/>
</dbReference>
<evidence type="ECO:0000259" key="10">
    <source>
        <dbReference type="PROSITE" id="PS51371"/>
    </source>
</evidence>
<evidence type="ECO:0000256" key="2">
    <source>
        <dbReference type="ARBA" id="ARBA00009749"/>
    </source>
</evidence>
<organism evidence="11 12">
    <name type="scientific">Photorhabdus laumondii subsp. clarkei</name>
    <dbReference type="NCBI Taxonomy" id="2029685"/>
    <lineage>
        <taxon>Bacteria</taxon>
        <taxon>Pseudomonadati</taxon>
        <taxon>Pseudomonadota</taxon>
        <taxon>Gammaproteobacteria</taxon>
        <taxon>Enterobacterales</taxon>
        <taxon>Morganellaceae</taxon>
        <taxon>Photorhabdus</taxon>
    </lineage>
</organism>
<evidence type="ECO:0000256" key="3">
    <source>
        <dbReference type="ARBA" id="ARBA00022448"/>
    </source>
</evidence>
<dbReference type="Pfam" id="PF00571">
    <property type="entry name" value="CBS"/>
    <property type="match status" value="1"/>
</dbReference>
<reference evidence="11 12" key="1">
    <citation type="journal article" date="2018" name="Int. J. Syst. Evol. Microbiol.">
        <title>Whole-genome-based revisit of Photorhabdus phylogeny: proposal for the elevation of most Photorhabdus subspecies to the species level and description of one novel species Photorhabdus bodei sp. nov., and one novel subspecies Photorhabdus laumondii subsp. clarkei subsp. nov.</title>
        <authorList>
            <person name="Machado R.A.R."/>
            <person name="Wuthrich D."/>
            <person name="Kuhnert P."/>
            <person name="Arce C.C.M."/>
            <person name="Thonen L."/>
            <person name="Ruiz C."/>
            <person name="Zhang X."/>
            <person name="Robert C.A.M."/>
            <person name="Karimi J."/>
            <person name="Kamali S."/>
            <person name="Ma J."/>
            <person name="Bruggmann R."/>
            <person name="Erb M."/>
        </authorList>
    </citation>
    <scope>NUCLEOTIDE SEQUENCE [LARGE SCALE GENOMIC DNA]</scope>
    <source>
        <strain evidence="11 12">BOJ-47</strain>
    </source>
</reference>
<keyword evidence="3" id="KW-0813">Transport</keyword>
<comment type="similarity">
    <text evidence="2">Belongs to the SLC41A transporter family.</text>
</comment>
<evidence type="ECO:0000256" key="4">
    <source>
        <dbReference type="ARBA" id="ARBA00022692"/>
    </source>
</evidence>
<dbReference type="RefSeq" id="WP_113024635.1">
    <property type="nucleotide sequence ID" value="NZ_CAWNWQ010000002.1"/>
</dbReference>
<dbReference type="PROSITE" id="PS51371">
    <property type="entry name" value="CBS"/>
    <property type="match status" value="1"/>
</dbReference>
<feature type="transmembrane region" description="Helical" evidence="9">
    <location>
        <begin position="325"/>
        <end position="345"/>
    </location>
</feature>
<gene>
    <name evidence="11" type="ORF">CKY01_02875</name>
</gene>
<dbReference type="PANTHER" id="PTHR41394:SF8">
    <property type="entry name" value="MAGNESIUM TRANSPORTER MGTE"/>
    <property type="match status" value="1"/>
</dbReference>
<feature type="transmembrane region" description="Helical" evidence="9">
    <location>
        <begin position="190"/>
        <end position="210"/>
    </location>
</feature>
<keyword evidence="7 9" id="KW-0472">Membrane</keyword>
<proteinExistence type="inferred from homology"/>
<comment type="subcellular location">
    <subcellularLocation>
        <location evidence="1">Membrane</location>
        <topology evidence="1">Multi-pass membrane protein</topology>
    </subcellularLocation>
</comment>
<dbReference type="GO" id="GO:0008324">
    <property type="term" value="F:monoatomic cation transmembrane transporter activity"/>
    <property type="evidence" value="ECO:0007669"/>
    <property type="project" value="InterPro"/>
</dbReference>
<dbReference type="SUPFAM" id="SSF54631">
    <property type="entry name" value="CBS-domain pair"/>
    <property type="match status" value="1"/>
</dbReference>
<keyword evidence="4 9" id="KW-0812">Transmembrane</keyword>
<sequence length="356" mass="38926">MKVTSHEKMDALAIANHSINEINADQQRKHRVKNEETTVSAYMSQCFISVSVADSVLSVKSHLIDQLEGEQIPTYLYVIDAEGYLNGILPVKGLLTVADDLFVSDIMRQSYFSVSPEQSRHDVYNLINHSGMDSVPVTHFGKLVGVLRSQDIAELVEDENTLDAHLQGATLPLERPYLSTSPITLWRKRVGWLLLLFVAEAYTGAVLKAFEDQLEAVISLAFFIPLLIGTGGNSGTQITSTLVRAMALGEVSLRNLWAVLRKEISTSFLVAITIGFAALIRAWILGVGIEVTIAVSLAIIAITLWSAIVSSIIPMVLKRLSVDPAVVSAPFIATFIDGTGLIIYFEIAKLVMTELV</sequence>
<accession>A0A329VML4</accession>
<dbReference type="PANTHER" id="PTHR41394">
    <property type="entry name" value="MAGNESIUM TRANSPORTER MGTE"/>
    <property type="match status" value="1"/>
</dbReference>
<feature type="transmembrane region" description="Helical" evidence="9">
    <location>
        <begin position="291"/>
        <end position="313"/>
    </location>
</feature>
<dbReference type="Pfam" id="PF01769">
    <property type="entry name" value="MgtE"/>
    <property type="match status" value="1"/>
</dbReference>
<keyword evidence="5" id="KW-0460">Magnesium</keyword>
<dbReference type="Gene3D" id="1.10.357.20">
    <property type="entry name" value="SLC41 divalent cation transporters, integral membrane domain"/>
    <property type="match status" value="1"/>
</dbReference>
<evidence type="ECO:0000256" key="6">
    <source>
        <dbReference type="ARBA" id="ARBA00022989"/>
    </source>
</evidence>
<dbReference type="EMBL" id="NSCI01000002">
    <property type="protein sequence ID" value="RAW93049.1"/>
    <property type="molecule type" value="Genomic_DNA"/>
</dbReference>
<dbReference type="InterPro" id="IPR046342">
    <property type="entry name" value="CBS_dom_sf"/>
</dbReference>
<evidence type="ECO:0000313" key="12">
    <source>
        <dbReference type="Proteomes" id="UP000250870"/>
    </source>
</evidence>
<keyword evidence="8" id="KW-0129">CBS domain</keyword>
<dbReference type="GO" id="GO:0016020">
    <property type="term" value="C:membrane"/>
    <property type="evidence" value="ECO:0007669"/>
    <property type="project" value="UniProtKB-SubCell"/>
</dbReference>
<evidence type="ECO:0000256" key="8">
    <source>
        <dbReference type="PROSITE-ProRule" id="PRU00703"/>
    </source>
</evidence>
<protein>
    <submittedName>
        <fullName evidence="11">Magnesium transporter</fullName>
    </submittedName>
</protein>
<evidence type="ECO:0000256" key="9">
    <source>
        <dbReference type="SAM" id="Phobius"/>
    </source>
</evidence>
<evidence type="ECO:0000313" key="11">
    <source>
        <dbReference type="EMBL" id="RAW93049.1"/>
    </source>
</evidence>
<feature type="transmembrane region" description="Helical" evidence="9">
    <location>
        <begin position="216"/>
        <end position="243"/>
    </location>
</feature>
<feature type="domain" description="CBS" evidence="10">
    <location>
        <begin position="107"/>
        <end position="162"/>
    </location>
</feature>
<dbReference type="InterPro" id="IPR006667">
    <property type="entry name" value="SLC41_membr_dom"/>
</dbReference>
<feature type="transmembrane region" description="Helical" evidence="9">
    <location>
        <begin position="264"/>
        <end position="285"/>
    </location>
</feature>
<dbReference type="AlphaFoldDB" id="A0A329VML4"/>
<dbReference type="Proteomes" id="UP000250870">
    <property type="component" value="Unassembled WGS sequence"/>
</dbReference>
<evidence type="ECO:0000256" key="1">
    <source>
        <dbReference type="ARBA" id="ARBA00004141"/>
    </source>
</evidence>
<dbReference type="InterPro" id="IPR000644">
    <property type="entry name" value="CBS_dom"/>
</dbReference>
<evidence type="ECO:0000256" key="5">
    <source>
        <dbReference type="ARBA" id="ARBA00022842"/>
    </source>
</evidence>
<dbReference type="InterPro" id="IPR036739">
    <property type="entry name" value="SLC41_membr_dom_sf"/>
</dbReference>